<evidence type="ECO:0000313" key="3">
    <source>
        <dbReference type="Proteomes" id="UP000813461"/>
    </source>
</evidence>
<protein>
    <submittedName>
        <fullName evidence="2">Uncharacterized protein</fullName>
    </submittedName>
</protein>
<feature type="region of interest" description="Disordered" evidence="1">
    <location>
        <begin position="259"/>
        <end position="286"/>
    </location>
</feature>
<accession>A0A8K0QU11</accession>
<dbReference type="EMBL" id="JAGMVJ010000025">
    <property type="protein sequence ID" value="KAH7071024.1"/>
    <property type="molecule type" value="Genomic_DNA"/>
</dbReference>
<evidence type="ECO:0000313" key="2">
    <source>
        <dbReference type="EMBL" id="KAH7071024.1"/>
    </source>
</evidence>
<sequence length="373" mass="41242">MLEERYLPCHRNYIEGVPWRCSSQADRSCKVVPIRWERCWVRGSLINLRPVKLALLRRSATSSTVVRSEIPPDHLGRLVDLSRLSNMVRQIGARCIESEESSRSQYIDRVCSCALSWWGQLAVRVPAANAEKPCCLGLTRVIDRSQEYSQQSGTSGRPTASRSARMGCWVFDSNACACANAAGDRSATLQLCRGMDRVHCGMSIARSISATPCDQNRGVAAVGGVMVVRARNRYSCQGEFGVGVTVEVLEKTRATPKVLGPPRRWSSNTLPSTTPPPYPLTYPASLPRRIIPPRRWPSGSITARMSSCEPQEHRDDGRQFARRRAKIDPAATAAGCPQQHHRGVFARPVYTSCGPERHAQAQQGQQDTTGREA</sequence>
<dbReference type="AlphaFoldDB" id="A0A8K0QU11"/>
<name>A0A8K0QU11_9PLEO</name>
<feature type="region of interest" description="Disordered" evidence="1">
    <location>
        <begin position="349"/>
        <end position="373"/>
    </location>
</feature>
<proteinExistence type="predicted"/>
<dbReference type="OrthoDB" id="10658647at2759"/>
<keyword evidence="3" id="KW-1185">Reference proteome</keyword>
<gene>
    <name evidence="2" type="ORF">FB567DRAFT_554527</name>
</gene>
<organism evidence="2 3">
    <name type="scientific">Paraphoma chrysanthemicola</name>
    <dbReference type="NCBI Taxonomy" id="798071"/>
    <lineage>
        <taxon>Eukaryota</taxon>
        <taxon>Fungi</taxon>
        <taxon>Dikarya</taxon>
        <taxon>Ascomycota</taxon>
        <taxon>Pezizomycotina</taxon>
        <taxon>Dothideomycetes</taxon>
        <taxon>Pleosporomycetidae</taxon>
        <taxon>Pleosporales</taxon>
        <taxon>Pleosporineae</taxon>
        <taxon>Phaeosphaeriaceae</taxon>
        <taxon>Paraphoma</taxon>
    </lineage>
</organism>
<feature type="compositionally biased region" description="Low complexity" evidence="1">
    <location>
        <begin position="360"/>
        <end position="373"/>
    </location>
</feature>
<comment type="caution">
    <text evidence="2">The sequence shown here is derived from an EMBL/GenBank/DDBJ whole genome shotgun (WGS) entry which is preliminary data.</text>
</comment>
<reference evidence="2" key="1">
    <citation type="journal article" date="2021" name="Nat. Commun.">
        <title>Genetic determinants of endophytism in the Arabidopsis root mycobiome.</title>
        <authorList>
            <person name="Mesny F."/>
            <person name="Miyauchi S."/>
            <person name="Thiergart T."/>
            <person name="Pickel B."/>
            <person name="Atanasova L."/>
            <person name="Karlsson M."/>
            <person name="Huettel B."/>
            <person name="Barry K.W."/>
            <person name="Haridas S."/>
            <person name="Chen C."/>
            <person name="Bauer D."/>
            <person name="Andreopoulos W."/>
            <person name="Pangilinan J."/>
            <person name="LaButti K."/>
            <person name="Riley R."/>
            <person name="Lipzen A."/>
            <person name="Clum A."/>
            <person name="Drula E."/>
            <person name="Henrissat B."/>
            <person name="Kohler A."/>
            <person name="Grigoriev I.V."/>
            <person name="Martin F.M."/>
            <person name="Hacquard S."/>
        </authorList>
    </citation>
    <scope>NUCLEOTIDE SEQUENCE</scope>
    <source>
        <strain evidence="2">MPI-SDFR-AT-0120</strain>
    </source>
</reference>
<dbReference type="Proteomes" id="UP000813461">
    <property type="component" value="Unassembled WGS sequence"/>
</dbReference>
<evidence type="ECO:0000256" key="1">
    <source>
        <dbReference type="SAM" id="MobiDB-lite"/>
    </source>
</evidence>